<keyword evidence="7 9" id="KW-0012">Acyltransferase</keyword>
<dbReference type="PRINTS" id="PR01210">
    <property type="entry name" value="GGTRANSPTASE"/>
</dbReference>
<dbReference type="InterPro" id="IPR043138">
    <property type="entry name" value="GGT_lsub"/>
</dbReference>
<dbReference type="EC" id="3.4.19.13" evidence="9"/>
<evidence type="ECO:0000256" key="6">
    <source>
        <dbReference type="ARBA" id="ARBA00023145"/>
    </source>
</evidence>
<feature type="region of interest" description="Disordered" evidence="10">
    <location>
        <begin position="1"/>
        <end position="21"/>
    </location>
</feature>
<dbReference type="Gene3D" id="3.60.20.40">
    <property type="match status" value="1"/>
</dbReference>
<dbReference type="RefSeq" id="WP_222201805.1">
    <property type="nucleotide sequence ID" value="NZ_CAJZAH010000002.1"/>
</dbReference>
<comment type="catalytic activity">
    <reaction evidence="2 9">
        <text>glutathione + H2O = L-cysteinylglycine + L-glutamate</text>
        <dbReference type="Rhea" id="RHEA:28807"/>
        <dbReference type="ChEBI" id="CHEBI:15377"/>
        <dbReference type="ChEBI" id="CHEBI:29985"/>
        <dbReference type="ChEBI" id="CHEBI:57925"/>
        <dbReference type="ChEBI" id="CHEBI:61694"/>
        <dbReference type="EC" id="3.4.19.13"/>
    </reaction>
</comment>
<evidence type="ECO:0000256" key="4">
    <source>
        <dbReference type="ARBA" id="ARBA00022679"/>
    </source>
</evidence>
<dbReference type="Proteomes" id="UP000721236">
    <property type="component" value="Unassembled WGS sequence"/>
</dbReference>
<dbReference type="SUPFAM" id="SSF56235">
    <property type="entry name" value="N-terminal nucleophile aminohydrolases (Ntn hydrolases)"/>
    <property type="match status" value="1"/>
</dbReference>
<evidence type="ECO:0000256" key="2">
    <source>
        <dbReference type="ARBA" id="ARBA00001089"/>
    </source>
</evidence>
<sequence>MPSSPPADLPGRAHAAQPSSLPRRARWLSAVLGTLLLSAACTTTEPPSPPPSPQAAASALPPPPEGASGWTDKPGWTAKSFMVAAANPLATKAGYDMLKAGGSAIDAAIATQMVLNLVEPNSSGIGGGAFLLHFDGARVQAFDGRETAPAAATDRLFYGPDGKVLAFHDGVVGGRSVGAPGVLRMLEAAHRQHGKLPWRRLFQPAIQLAENGFPISPRLATIIAQDKYLMKDPTARAYFYQADGSPKTEGMVLRNPELAAVLRRVSVRGADAFYKGQVARDIAAKVKSHPTNPGLLTEKDIANYRPRIREPICTDYRQWTVCGMPPPSSGGIAVAQMLGILEAQPASRQIGIAKPLENGLGWEPSPLGAHLFAEAGRLAYADRNQFVADTDFVPLPGGSWKSLVDKDYLAGRAAYIDDRSMGKASPGNPDGVRLALAADRSPEFPSTSHISVVDKFGNAISMTTTIEDQFGSRQMVHGFMLNNQLTDFSFVAEENGKPVANRVQAGKRPRSSMAPTLVFAKGTRELVMTTGSPGGSAIINYVAKVMVGTLDWGMTVQQAISLPNVGSRNGPTEVEKGRVSEALIEGLKARGHDVRVMEQTSGLQGIMRTTVDGRPAWFGGADPRREGIAMGD</sequence>
<comment type="similarity">
    <text evidence="3 9">Belongs to the gamma-glutamyltransferase family.</text>
</comment>
<comment type="caution">
    <text evidence="11">The sequence shown here is derived from an EMBL/GenBank/DDBJ whole genome shotgun (WGS) entry which is preliminary data.</text>
</comment>
<dbReference type="InterPro" id="IPR051792">
    <property type="entry name" value="GGT_bact"/>
</dbReference>
<evidence type="ECO:0000313" key="12">
    <source>
        <dbReference type="Proteomes" id="UP000721236"/>
    </source>
</evidence>
<keyword evidence="12" id="KW-1185">Reference proteome</keyword>
<feature type="region of interest" description="Disordered" evidence="10">
    <location>
        <begin position="41"/>
        <end position="73"/>
    </location>
</feature>
<dbReference type="InterPro" id="IPR043137">
    <property type="entry name" value="GGT_ssub_C"/>
</dbReference>
<dbReference type="NCBIfam" id="TIGR00066">
    <property type="entry name" value="g_glut_trans"/>
    <property type="match status" value="1"/>
</dbReference>
<dbReference type="EMBL" id="CAJZAH010000002">
    <property type="protein sequence ID" value="CAG9174475.1"/>
    <property type="molecule type" value="Genomic_DNA"/>
</dbReference>
<comment type="catalytic activity">
    <reaction evidence="1 9">
        <text>an S-substituted glutathione + H2O = an S-substituted L-cysteinylglycine + L-glutamate</text>
        <dbReference type="Rhea" id="RHEA:59468"/>
        <dbReference type="ChEBI" id="CHEBI:15377"/>
        <dbReference type="ChEBI" id="CHEBI:29985"/>
        <dbReference type="ChEBI" id="CHEBI:90779"/>
        <dbReference type="ChEBI" id="CHEBI:143103"/>
        <dbReference type="EC" id="3.4.19.13"/>
    </reaction>
</comment>
<dbReference type="PANTHER" id="PTHR43199:SF1">
    <property type="entry name" value="GLUTATHIONE HYDROLASE PROENZYME"/>
    <property type="match status" value="1"/>
</dbReference>
<evidence type="ECO:0000256" key="9">
    <source>
        <dbReference type="RuleBase" id="RU368036"/>
    </source>
</evidence>
<dbReference type="PANTHER" id="PTHR43199">
    <property type="entry name" value="GLUTATHIONE HYDROLASE"/>
    <property type="match status" value="1"/>
</dbReference>
<comment type="pathway">
    <text evidence="9">Sulfur metabolism; glutathione metabolism.</text>
</comment>
<evidence type="ECO:0000256" key="5">
    <source>
        <dbReference type="ARBA" id="ARBA00022801"/>
    </source>
</evidence>
<comment type="subunit">
    <text evidence="9">This enzyme consists of two polypeptide chains, which are synthesized in precursor form from a single polypeptide.</text>
</comment>
<dbReference type="InterPro" id="IPR000101">
    <property type="entry name" value="GGT_peptidase"/>
</dbReference>
<evidence type="ECO:0000256" key="8">
    <source>
        <dbReference type="ARBA" id="ARBA00047417"/>
    </source>
</evidence>
<comment type="PTM">
    <text evidence="9">Cleaved by autocatalysis into a large and a small subunit.</text>
</comment>
<keyword evidence="9" id="KW-0317">Glutathione biosynthesis</keyword>
<evidence type="ECO:0000313" key="11">
    <source>
        <dbReference type="EMBL" id="CAG9174475.1"/>
    </source>
</evidence>
<keyword evidence="6 9" id="KW-0865">Zymogen</keyword>
<dbReference type="EC" id="2.3.2.2" evidence="9"/>
<keyword evidence="4 9" id="KW-0808">Transferase</keyword>
<comment type="catalytic activity">
    <reaction evidence="8 9">
        <text>an N-terminal (5-L-glutamyl)-[peptide] + an alpha-amino acid = 5-L-glutamyl amino acid + an N-terminal L-alpha-aminoacyl-[peptide]</text>
        <dbReference type="Rhea" id="RHEA:23904"/>
        <dbReference type="Rhea" id="RHEA-COMP:9780"/>
        <dbReference type="Rhea" id="RHEA-COMP:9795"/>
        <dbReference type="ChEBI" id="CHEBI:77644"/>
        <dbReference type="ChEBI" id="CHEBI:78597"/>
        <dbReference type="ChEBI" id="CHEBI:78599"/>
        <dbReference type="ChEBI" id="CHEBI:78608"/>
        <dbReference type="EC" id="2.3.2.2"/>
    </reaction>
</comment>
<evidence type="ECO:0000256" key="10">
    <source>
        <dbReference type="SAM" id="MobiDB-lite"/>
    </source>
</evidence>
<dbReference type="Gene3D" id="1.10.246.130">
    <property type="match status" value="1"/>
</dbReference>
<evidence type="ECO:0000256" key="3">
    <source>
        <dbReference type="ARBA" id="ARBA00009381"/>
    </source>
</evidence>
<dbReference type="Pfam" id="PF01019">
    <property type="entry name" value="G_glu_transpept"/>
    <property type="match status" value="1"/>
</dbReference>
<organism evidence="11 12">
    <name type="scientific">Cupriavidus respiraculi</name>
    <dbReference type="NCBI Taxonomy" id="195930"/>
    <lineage>
        <taxon>Bacteria</taxon>
        <taxon>Pseudomonadati</taxon>
        <taxon>Pseudomonadota</taxon>
        <taxon>Betaproteobacteria</taxon>
        <taxon>Burkholderiales</taxon>
        <taxon>Burkholderiaceae</taxon>
        <taxon>Cupriavidus</taxon>
    </lineage>
</organism>
<reference evidence="11 12" key="1">
    <citation type="submission" date="2021-08" db="EMBL/GenBank/DDBJ databases">
        <authorList>
            <person name="Peeters C."/>
        </authorList>
    </citation>
    <scope>NUCLEOTIDE SEQUENCE [LARGE SCALE GENOMIC DNA]</scope>
    <source>
        <strain evidence="11 12">LMG 21510</strain>
    </source>
</reference>
<keyword evidence="5 9" id="KW-0378">Hydrolase</keyword>
<proteinExistence type="inferred from homology"/>
<gene>
    <name evidence="11" type="primary">ggt</name>
    <name evidence="11" type="ORF">LMG21510_02579</name>
</gene>
<evidence type="ECO:0000256" key="7">
    <source>
        <dbReference type="ARBA" id="ARBA00023315"/>
    </source>
</evidence>
<dbReference type="InterPro" id="IPR029055">
    <property type="entry name" value="Ntn_hydrolases_N"/>
</dbReference>
<evidence type="ECO:0000256" key="1">
    <source>
        <dbReference type="ARBA" id="ARBA00001049"/>
    </source>
</evidence>
<dbReference type="GO" id="GO:0036374">
    <property type="term" value="F:glutathione hydrolase activity"/>
    <property type="evidence" value="ECO:0007669"/>
    <property type="project" value="UniProtKB-EC"/>
</dbReference>
<name>A0ABM8X3J6_9BURK</name>
<protein>
    <recommendedName>
        <fullName evidence="9">Glutathione hydrolase proenzyme</fullName>
        <ecNumber evidence="9">2.3.2.2</ecNumber>
        <ecNumber evidence="9">3.4.19.13</ecNumber>
    </recommendedName>
    <component>
        <recommendedName>
            <fullName evidence="9">Glutathione hydrolase large chain</fullName>
        </recommendedName>
    </component>
    <component>
        <recommendedName>
            <fullName evidence="9">Glutathione hydrolase small chain</fullName>
        </recommendedName>
    </component>
</protein>
<accession>A0ABM8X3J6</accession>